<evidence type="ECO:0000256" key="2">
    <source>
        <dbReference type="ARBA" id="ARBA00022448"/>
    </source>
</evidence>
<keyword evidence="4 9" id="KW-1133">Transmembrane helix</keyword>
<evidence type="ECO:0000256" key="7">
    <source>
        <dbReference type="SAM" id="Coils"/>
    </source>
</evidence>
<dbReference type="PANTHER" id="PTHR47823">
    <property type="entry name" value="ION_TRANS DOMAIN-CONTAINING PROTEIN"/>
    <property type="match status" value="1"/>
</dbReference>
<evidence type="ECO:0000256" key="1">
    <source>
        <dbReference type="ARBA" id="ARBA00004141"/>
    </source>
</evidence>
<dbReference type="InterPro" id="IPR014710">
    <property type="entry name" value="RmlC-like_jellyroll"/>
</dbReference>
<evidence type="ECO:0000256" key="9">
    <source>
        <dbReference type="SAM" id="Phobius"/>
    </source>
</evidence>
<dbReference type="Gene3D" id="1.10.287.70">
    <property type="match status" value="1"/>
</dbReference>
<feature type="compositionally biased region" description="Polar residues" evidence="8">
    <location>
        <begin position="617"/>
        <end position="626"/>
    </location>
</feature>
<feature type="region of interest" description="Disordered" evidence="8">
    <location>
        <begin position="615"/>
        <end position="638"/>
    </location>
</feature>
<dbReference type="Pfam" id="PF00520">
    <property type="entry name" value="Ion_trans"/>
    <property type="match status" value="1"/>
</dbReference>
<comment type="caution">
    <text evidence="11">The sequence shown here is derived from an EMBL/GenBank/DDBJ whole genome shotgun (WGS) entry which is preliminary data.</text>
</comment>
<sequence length="725" mass="79129">MLSYGMSEAGRLSREEEEVAERAAQDAIAALNTQAAQPVVGAAHMTGPYSHLRRAFDSGAAGDASAQPRVFLRRGKGVSRFVLDPNSRPFMVWVIWIFLVTLVVSFLIPVALAIFYATFWLDMIARFNLAVWLPDGAFLTTRRDIAQHYLATWFFWDFMSSMPWEAIVGQDHNDVLRLMKLLRFGRLAQTLSGQQGMLSQYERSRPVSYDPLSLLAQTLSGQQGMLSQYERSRPVNYDAVSLARLAVLLPLVLHIMGCGLYIVASLEHETYDFREANGIEGDSVFEQWVFGIYWAAMTCTTIGYGDVVLVTYAERAYVIICMLVGATCYAYLVGTMIGILATMAKKERERRARLTAVNELMADVKLPPQMQVQVRRFMADVRATRECRLQEHITEVALLSPPFAAALVRHMYRGWLPQKAALLPFAAALVRHMYRGWLPQVWWLHTTDDTFVSRLAIIMKSQSFAPKEPIFKAGNSATAVFVLSTGVLVRFAHGNLLQNGLQNGLQLERCEGGLRGSKFMFGRESLLKSVTTYSYSACAATYVSLWRLDRAPFAALLDEFPRMSRLAALLDEFPRMSDVRLKAASCVVQSDHAHAGDDSRNGACRDVCDSAQRLRDSAQTSETHGTNGAPASNAHHSHSSIALTIGSARSGGGGGGDSDRVAAAATAGTEMQEMASSVAALTAALQSALANAAALSSRIEAAEARAAAAAAAADAHAAAARAADG</sequence>
<dbReference type="AlphaFoldDB" id="A0A835Z0D8"/>
<evidence type="ECO:0000313" key="11">
    <source>
        <dbReference type="EMBL" id="KAG5184651.1"/>
    </source>
</evidence>
<dbReference type="EMBL" id="JAFCMP010000157">
    <property type="protein sequence ID" value="KAG5184651.1"/>
    <property type="molecule type" value="Genomic_DNA"/>
</dbReference>
<evidence type="ECO:0000256" key="6">
    <source>
        <dbReference type="ARBA" id="ARBA00023136"/>
    </source>
</evidence>
<keyword evidence="2" id="KW-0813">Transport</keyword>
<name>A0A835Z0D8_9STRA</name>
<feature type="domain" description="Cyclic nucleotide-binding" evidence="10">
    <location>
        <begin position="443"/>
        <end position="557"/>
    </location>
</feature>
<feature type="transmembrane region" description="Helical" evidence="9">
    <location>
        <begin position="90"/>
        <end position="117"/>
    </location>
</feature>
<dbReference type="CDD" id="cd00038">
    <property type="entry name" value="CAP_ED"/>
    <property type="match status" value="1"/>
</dbReference>
<accession>A0A835Z0D8</accession>
<dbReference type="SUPFAM" id="SSF51206">
    <property type="entry name" value="cAMP-binding domain-like"/>
    <property type="match status" value="1"/>
</dbReference>
<evidence type="ECO:0000313" key="12">
    <source>
        <dbReference type="Proteomes" id="UP000664859"/>
    </source>
</evidence>
<dbReference type="SUPFAM" id="SSF81324">
    <property type="entry name" value="Voltage-gated potassium channels"/>
    <property type="match status" value="1"/>
</dbReference>
<dbReference type="InterPro" id="IPR018490">
    <property type="entry name" value="cNMP-bd_dom_sf"/>
</dbReference>
<dbReference type="InterPro" id="IPR000595">
    <property type="entry name" value="cNMP-bd_dom"/>
</dbReference>
<dbReference type="GO" id="GO:0016020">
    <property type="term" value="C:membrane"/>
    <property type="evidence" value="ECO:0007669"/>
    <property type="project" value="UniProtKB-SubCell"/>
</dbReference>
<organism evidence="11 12">
    <name type="scientific">Tribonema minus</name>
    <dbReference type="NCBI Taxonomy" id="303371"/>
    <lineage>
        <taxon>Eukaryota</taxon>
        <taxon>Sar</taxon>
        <taxon>Stramenopiles</taxon>
        <taxon>Ochrophyta</taxon>
        <taxon>PX clade</taxon>
        <taxon>Xanthophyceae</taxon>
        <taxon>Tribonematales</taxon>
        <taxon>Tribonemataceae</taxon>
        <taxon>Tribonema</taxon>
    </lineage>
</organism>
<evidence type="ECO:0000259" key="10">
    <source>
        <dbReference type="PROSITE" id="PS50042"/>
    </source>
</evidence>
<dbReference type="PROSITE" id="PS50042">
    <property type="entry name" value="CNMP_BINDING_3"/>
    <property type="match status" value="1"/>
</dbReference>
<protein>
    <recommendedName>
        <fullName evidence="10">Cyclic nucleotide-binding domain-containing protein</fullName>
    </recommendedName>
</protein>
<keyword evidence="7" id="KW-0175">Coiled coil</keyword>
<reference evidence="11" key="1">
    <citation type="submission" date="2021-02" db="EMBL/GenBank/DDBJ databases">
        <title>First Annotated Genome of the Yellow-green Alga Tribonema minus.</title>
        <authorList>
            <person name="Mahan K.M."/>
        </authorList>
    </citation>
    <scope>NUCLEOTIDE SEQUENCE</scope>
    <source>
        <strain evidence="11">UTEX B ZZ1240</strain>
    </source>
</reference>
<keyword evidence="5" id="KW-0406">Ion transport</keyword>
<gene>
    <name evidence="11" type="ORF">JKP88DRAFT_314314</name>
</gene>
<keyword evidence="12" id="KW-1185">Reference proteome</keyword>
<dbReference type="Proteomes" id="UP000664859">
    <property type="component" value="Unassembled WGS sequence"/>
</dbReference>
<feature type="compositionally biased region" description="Low complexity" evidence="8">
    <location>
        <begin position="629"/>
        <end position="638"/>
    </location>
</feature>
<dbReference type="GO" id="GO:0005216">
    <property type="term" value="F:monoatomic ion channel activity"/>
    <property type="evidence" value="ECO:0007669"/>
    <property type="project" value="InterPro"/>
</dbReference>
<comment type="subcellular location">
    <subcellularLocation>
        <location evidence="1">Membrane</location>
        <topology evidence="1">Multi-pass membrane protein</topology>
    </subcellularLocation>
</comment>
<feature type="transmembrane region" description="Helical" evidence="9">
    <location>
        <begin position="242"/>
        <end position="264"/>
    </location>
</feature>
<evidence type="ECO:0000256" key="5">
    <source>
        <dbReference type="ARBA" id="ARBA00023065"/>
    </source>
</evidence>
<dbReference type="Gene3D" id="2.60.120.10">
    <property type="entry name" value="Jelly Rolls"/>
    <property type="match status" value="1"/>
</dbReference>
<feature type="transmembrane region" description="Helical" evidence="9">
    <location>
        <begin position="316"/>
        <end position="341"/>
    </location>
</feature>
<feature type="coiled-coil region" evidence="7">
    <location>
        <begin position="685"/>
        <end position="712"/>
    </location>
</feature>
<evidence type="ECO:0000256" key="8">
    <source>
        <dbReference type="SAM" id="MobiDB-lite"/>
    </source>
</evidence>
<proteinExistence type="predicted"/>
<keyword evidence="6 9" id="KW-0472">Membrane</keyword>
<evidence type="ECO:0000256" key="3">
    <source>
        <dbReference type="ARBA" id="ARBA00022692"/>
    </source>
</evidence>
<dbReference type="PANTHER" id="PTHR47823:SF9">
    <property type="entry name" value="CHROMOSOME UNDETERMINED SCAFFOLD_10, WHOLE GENOME SHOTGUN SEQUENCE"/>
    <property type="match status" value="1"/>
</dbReference>
<dbReference type="InterPro" id="IPR005821">
    <property type="entry name" value="Ion_trans_dom"/>
</dbReference>
<keyword evidence="3 9" id="KW-0812">Transmembrane</keyword>
<dbReference type="OrthoDB" id="432483at2759"/>
<evidence type="ECO:0000256" key="4">
    <source>
        <dbReference type="ARBA" id="ARBA00022989"/>
    </source>
</evidence>